<evidence type="ECO:0000313" key="2">
    <source>
        <dbReference type="EMBL" id="KZV38661.1"/>
    </source>
</evidence>
<feature type="region of interest" description="Disordered" evidence="1">
    <location>
        <begin position="128"/>
        <end position="191"/>
    </location>
</feature>
<proteinExistence type="predicted"/>
<name>A0A2Z7BVR4_9LAMI</name>
<sequence length="499" mass="57126">MFTKKEYEVWKIRMQAHLAEQDDDMWFVITDEPMKNEDEHSYDYNCAATSFDLVQLLVLDQQMRAVEKRPVEKEAETKKKKEKDVVVVKKLVVLGAAKKDAPASKRKPVVDSSDSESIVSLPLVQIKKKQRTQRTNPVKKIAADRGESNSGPDPEIPTEAENVSTSAAPEENTQAGDKEDSSVVKSAADQPVQQSLTTAGKGIFPPMEIREINWVTDFLPKIDPALKGKWILEAYAFPDPVELHCLLVLNSAYEDVSSKMAEYDKWACFRIEIKTKFVSDLLERRMLVLYMEVKKRVEEHRANFNPAEPSANYDHMCIRFLDRELKVLAMQNGALRLQADLPLLIPESSVAGSTPDDLLLITCNMGCITSTQGTTPSQETEKNRLRKRRRSRLRKSVVLLKLWRRQRQRRSIRLQSIELRKRSVRVREMSTRLMRNRLPKNQLSGKIGTRKWIDQIEIKTDYNALVIEPDQSRAKLVEDKPAQGILVTLVEDKPAQKFN</sequence>
<dbReference type="Proteomes" id="UP000250235">
    <property type="component" value="Unassembled WGS sequence"/>
</dbReference>
<gene>
    <name evidence="2" type="ORF">F511_32938</name>
</gene>
<organism evidence="2 3">
    <name type="scientific">Dorcoceras hygrometricum</name>
    <dbReference type="NCBI Taxonomy" id="472368"/>
    <lineage>
        <taxon>Eukaryota</taxon>
        <taxon>Viridiplantae</taxon>
        <taxon>Streptophyta</taxon>
        <taxon>Embryophyta</taxon>
        <taxon>Tracheophyta</taxon>
        <taxon>Spermatophyta</taxon>
        <taxon>Magnoliopsida</taxon>
        <taxon>eudicotyledons</taxon>
        <taxon>Gunneridae</taxon>
        <taxon>Pentapetalae</taxon>
        <taxon>asterids</taxon>
        <taxon>lamiids</taxon>
        <taxon>Lamiales</taxon>
        <taxon>Gesneriaceae</taxon>
        <taxon>Didymocarpoideae</taxon>
        <taxon>Trichosporeae</taxon>
        <taxon>Loxocarpinae</taxon>
        <taxon>Dorcoceras</taxon>
    </lineage>
</organism>
<reference evidence="2 3" key="1">
    <citation type="journal article" date="2015" name="Proc. Natl. Acad. Sci. U.S.A.">
        <title>The resurrection genome of Boea hygrometrica: A blueprint for survival of dehydration.</title>
        <authorList>
            <person name="Xiao L."/>
            <person name="Yang G."/>
            <person name="Zhang L."/>
            <person name="Yang X."/>
            <person name="Zhao S."/>
            <person name="Ji Z."/>
            <person name="Zhou Q."/>
            <person name="Hu M."/>
            <person name="Wang Y."/>
            <person name="Chen M."/>
            <person name="Xu Y."/>
            <person name="Jin H."/>
            <person name="Xiao X."/>
            <person name="Hu G."/>
            <person name="Bao F."/>
            <person name="Hu Y."/>
            <person name="Wan P."/>
            <person name="Li L."/>
            <person name="Deng X."/>
            <person name="Kuang T."/>
            <person name="Xiang C."/>
            <person name="Zhu J.K."/>
            <person name="Oliver M.J."/>
            <person name="He Y."/>
        </authorList>
    </citation>
    <scope>NUCLEOTIDE SEQUENCE [LARGE SCALE GENOMIC DNA]</scope>
    <source>
        <strain evidence="3">cv. XS01</strain>
    </source>
</reference>
<evidence type="ECO:0000256" key="1">
    <source>
        <dbReference type="SAM" id="MobiDB-lite"/>
    </source>
</evidence>
<protein>
    <submittedName>
        <fullName evidence="2">Uncharacterized protein</fullName>
    </submittedName>
</protein>
<dbReference type="EMBL" id="KV001767">
    <property type="protein sequence ID" value="KZV38661.1"/>
    <property type="molecule type" value="Genomic_DNA"/>
</dbReference>
<keyword evidence="3" id="KW-1185">Reference proteome</keyword>
<dbReference type="AlphaFoldDB" id="A0A2Z7BVR4"/>
<evidence type="ECO:0000313" key="3">
    <source>
        <dbReference type="Proteomes" id="UP000250235"/>
    </source>
</evidence>
<accession>A0A2Z7BVR4</accession>
<feature type="compositionally biased region" description="Polar residues" evidence="1">
    <location>
        <begin position="161"/>
        <end position="175"/>
    </location>
</feature>